<dbReference type="GO" id="GO:0003955">
    <property type="term" value="F:NAD(P)H dehydrogenase (quinone) activity"/>
    <property type="evidence" value="ECO:0007669"/>
    <property type="project" value="UniProtKB-EC"/>
</dbReference>
<comment type="catalytic activity">
    <reaction evidence="3">
        <text>a quinone + NADPH + H(+) = a quinol + NADP(+)</text>
        <dbReference type="Rhea" id="RHEA:46164"/>
        <dbReference type="ChEBI" id="CHEBI:15378"/>
        <dbReference type="ChEBI" id="CHEBI:24646"/>
        <dbReference type="ChEBI" id="CHEBI:57783"/>
        <dbReference type="ChEBI" id="CHEBI:58349"/>
        <dbReference type="ChEBI" id="CHEBI:132124"/>
        <dbReference type="EC" id="1.6.5.2"/>
    </reaction>
</comment>
<accession>A0ABC8QLU9</accession>
<evidence type="ECO:0000313" key="5">
    <source>
        <dbReference type="EMBL" id="CAK9133624.1"/>
    </source>
</evidence>
<dbReference type="EMBL" id="CAUOFW020000114">
    <property type="protein sequence ID" value="CAK9133624.1"/>
    <property type="molecule type" value="Genomic_DNA"/>
</dbReference>
<dbReference type="InterPro" id="IPR029039">
    <property type="entry name" value="Flavoprotein-like_sf"/>
</dbReference>
<dbReference type="Gene3D" id="3.40.50.360">
    <property type="match status" value="1"/>
</dbReference>
<dbReference type="InterPro" id="IPR050712">
    <property type="entry name" value="NAD(P)H-dep_reductase"/>
</dbReference>
<dbReference type="Pfam" id="PF03358">
    <property type="entry name" value="FMN_red"/>
    <property type="match status" value="1"/>
</dbReference>
<dbReference type="EC" id="1.6.5.2" evidence="1"/>
<dbReference type="SUPFAM" id="SSF52218">
    <property type="entry name" value="Flavoproteins"/>
    <property type="match status" value="1"/>
</dbReference>
<keyword evidence="6" id="KW-1185">Reference proteome</keyword>
<reference evidence="5 6" key="1">
    <citation type="submission" date="2024-02" db="EMBL/GenBank/DDBJ databases">
        <authorList>
            <person name="Vignale AGUSTIN F."/>
            <person name="Sosa J E."/>
            <person name="Modenutti C."/>
        </authorList>
    </citation>
    <scope>NUCLEOTIDE SEQUENCE [LARGE SCALE GENOMIC DNA]</scope>
</reference>
<evidence type="ECO:0000313" key="6">
    <source>
        <dbReference type="Proteomes" id="UP001642360"/>
    </source>
</evidence>
<sequence length="122" mass="13488">MEALVAAKPVINVAALCGSLRKGSFNRSLLRSAIAISKESIKGMNIEYIDISPIPFLNIDLEVDGAFPPPVDSFRRKIAAADSFLFASPEYNFSVTGEVELTWCESLKHIFLQDNHCNHPCF</sequence>
<protein>
    <recommendedName>
        <fullName evidence="1">NAD(P)H dehydrogenase (quinone)</fullName>
        <ecNumber evidence="1">1.6.5.2</ecNumber>
    </recommendedName>
</protein>
<organism evidence="5 6">
    <name type="scientific">Ilex paraguariensis</name>
    <name type="common">yerba mate</name>
    <dbReference type="NCBI Taxonomy" id="185542"/>
    <lineage>
        <taxon>Eukaryota</taxon>
        <taxon>Viridiplantae</taxon>
        <taxon>Streptophyta</taxon>
        <taxon>Embryophyta</taxon>
        <taxon>Tracheophyta</taxon>
        <taxon>Spermatophyta</taxon>
        <taxon>Magnoliopsida</taxon>
        <taxon>eudicotyledons</taxon>
        <taxon>Gunneridae</taxon>
        <taxon>Pentapetalae</taxon>
        <taxon>asterids</taxon>
        <taxon>campanulids</taxon>
        <taxon>Aquifoliales</taxon>
        <taxon>Aquifoliaceae</taxon>
        <taxon>Ilex</taxon>
    </lineage>
</organism>
<evidence type="ECO:0000256" key="2">
    <source>
        <dbReference type="ARBA" id="ARBA00047678"/>
    </source>
</evidence>
<comment type="caution">
    <text evidence="5">The sequence shown here is derived from an EMBL/GenBank/DDBJ whole genome shotgun (WGS) entry which is preliminary data.</text>
</comment>
<dbReference type="Proteomes" id="UP001642360">
    <property type="component" value="Unassembled WGS sequence"/>
</dbReference>
<dbReference type="PANTHER" id="PTHR30543:SF21">
    <property type="entry name" value="NAD(P)H-DEPENDENT FMN REDUCTASE LOT6"/>
    <property type="match status" value="1"/>
</dbReference>
<dbReference type="AlphaFoldDB" id="A0ABC8QLU9"/>
<proteinExistence type="predicted"/>
<name>A0ABC8QLU9_9AQUA</name>
<gene>
    <name evidence="5" type="ORF">ILEXP_LOCUS544</name>
</gene>
<evidence type="ECO:0000256" key="1">
    <source>
        <dbReference type="ARBA" id="ARBA00012648"/>
    </source>
</evidence>
<feature type="domain" description="NADPH-dependent FMN reductase-like" evidence="4">
    <location>
        <begin position="12"/>
        <end position="99"/>
    </location>
</feature>
<evidence type="ECO:0000259" key="4">
    <source>
        <dbReference type="Pfam" id="PF03358"/>
    </source>
</evidence>
<dbReference type="PANTHER" id="PTHR30543">
    <property type="entry name" value="CHROMATE REDUCTASE"/>
    <property type="match status" value="1"/>
</dbReference>
<comment type="catalytic activity">
    <reaction evidence="2">
        <text>a quinone + NADH + H(+) = a quinol + NAD(+)</text>
        <dbReference type="Rhea" id="RHEA:46160"/>
        <dbReference type="ChEBI" id="CHEBI:15378"/>
        <dbReference type="ChEBI" id="CHEBI:24646"/>
        <dbReference type="ChEBI" id="CHEBI:57540"/>
        <dbReference type="ChEBI" id="CHEBI:57945"/>
        <dbReference type="ChEBI" id="CHEBI:132124"/>
        <dbReference type="EC" id="1.6.5.2"/>
    </reaction>
</comment>
<dbReference type="InterPro" id="IPR005025">
    <property type="entry name" value="FMN_Rdtase-like_dom"/>
</dbReference>
<evidence type="ECO:0000256" key="3">
    <source>
        <dbReference type="ARBA" id="ARBA00048983"/>
    </source>
</evidence>